<feature type="compositionally biased region" description="Low complexity" evidence="1">
    <location>
        <begin position="342"/>
        <end position="352"/>
    </location>
</feature>
<dbReference type="Gene3D" id="3.40.50.10540">
    <property type="entry name" value="Crotonobetainyl-coa:carnitine coa-transferase, domain 1"/>
    <property type="match status" value="1"/>
</dbReference>
<dbReference type="PANTHER" id="PTHR48228:SF5">
    <property type="entry name" value="ALPHA-METHYLACYL-COA RACEMASE"/>
    <property type="match status" value="1"/>
</dbReference>
<dbReference type="EMBL" id="BSDO01000005">
    <property type="protein sequence ID" value="GLI23630.1"/>
    <property type="molecule type" value="Genomic_DNA"/>
</dbReference>
<evidence type="ECO:0000313" key="5">
    <source>
        <dbReference type="Proteomes" id="UP001245370"/>
    </source>
</evidence>
<reference evidence="2" key="1">
    <citation type="submission" date="2022-12" db="EMBL/GenBank/DDBJ databases">
        <title>Reference genome sequencing for broad-spectrum identification of bacterial and archaeal isolates by mass spectrometry.</title>
        <authorList>
            <person name="Sekiguchi Y."/>
            <person name="Tourlousse D.M."/>
        </authorList>
    </citation>
    <scope>NUCLEOTIDE SEQUENCE</scope>
    <source>
        <strain evidence="2">301</strain>
    </source>
</reference>
<dbReference type="InterPro" id="IPR003673">
    <property type="entry name" value="CoA-Trfase_fam_III"/>
</dbReference>
<dbReference type="Proteomes" id="UP001245370">
    <property type="component" value="Unassembled WGS sequence"/>
</dbReference>
<dbReference type="GeneID" id="95764086"/>
<dbReference type="Proteomes" id="UP001144397">
    <property type="component" value="Unassembled WGS sequence"/>
</dbReference>
<proteinExistence type="predicted"/>
<dbReference type="GO" id="GO:0016740">
    <property type="term" value="F:transferase activity"/>
    <property type="evidence" value="ECO:0007669"/>
    <property type="project" value="UniProtKB-KW"/>
</dbReference>
<evidence type="ECO:0000313" key="4">
    <source>
        <dbReference type="Proteomes" id="UP001144397"/>
    </source>
</evidence>
<dbReference type="InterPro" id="IPR044855">
    <property type="entry name" value="CoA-Trfase_III_dom3_sf"/>
</dbReference>
<feature type="region of interest" description="Disordered" evidence="1">
    <location>
        <begin position="333"/>
        <end position="352"/>
    </location>
</feature>
<evidence type="ECO:0000313" key="3">
    <source>
        <dbReference type="EMBL" id="MDR6335145.1"/>
    </source>
</evidence>
<dbReference type="InterPro" id="IPR050509">
    <property type="entry name" value="CoA-transferase_III"/>
</dbReference>
<name>A0A9W6CQ08_XANFL</name>
<evidence type="ECO:0000256" key="1">
    <source>
        <dbReference type="SAM" id="MobiDB-lite"/>
    </source>
</evidence>
<evidence type="ECO:0000313" key="2">
    <source>
        <dbReference type="EMBL" id="GLI23630.1"/>
    </source>
</evidence>
<keyword evidence="5" id="KW-1185">Reference proteome</keyword>
<dbReference type="SUPFAM" id="SSF89796">
    <property type="entry name" value="CoA-transferase family III (CaiB/BaiF)"/>
    <property type="match status" value="1"/>
</dbReference>
<gene>
    <name evidence="3" type="ORF">GGQ86_003635</name>
    <name evidence="2" type="ORF">XFLAVUS301_33040</name>
</gene>
<dbReference type="InterPro" id="IPR023606">
    <property type="entry name" value="CoA-Trfase_III_dom_1_sf"/>
</dbReference>
<comment type="caution">
    <text evidence="2">The sequence shown here is derived from an EMBL/GenBank/DDBJ whole genome shotgun (WGS) entry which is preliminary data.</text>
</comment>
<sequence>MGPLKGIKIVELAGIGPGPMCAMLLAELGATVLRVERRAPVKLGIERPMKYNLLLRGRPQIAVDLKEKAGIDFVLSLVEEADALIEGFRPGVTERLGLGPDACLERNPRLVYGRMTGWGQTGPLAQAAAHDLNYIALTGALAAIGRKDAPPTPPLTLVGDLGGGALYLACGMLAAIIEAQRSGAGQVVDAAISDCAAHLMTNFFGMHAAGLMSLERGTNFSDSGAPYYDSYVCADGHYISIAPIEERFFAQLLERLGFDPASVPPQDDRAQWPRMRRLFADRFLERTRAEWCALLEGTDVCFAPVLTMAEAPAHPHMQARRVFVEIDGVTQPAPAPRFSRTPSADPIAPKAAADTPPAEALAGWRIANAVADWAAHGAIG</sequence>
<accession>A0A9W6CQ08</accession>
<protein>
    <submittedName>
        <fullName evidence="2 3">CoA transferase</fullName>
    </submittedName>
</protein>
<dbReference type="EMBL" id="JAVDPY010000006">
    <property type="protein sequence ID" value="MDR6335145.1"/>
    <property type="molecule type" value="Genomic_DNA"/>
</dbReference>
<reference evidence="3 5" key="2">
    <citation type="submission" date="2023-07" db="EMBL/GenBank/DDBJ databases">
        <title>Genomic Encyclopedia of Type Strains, Phase IV (KMG-IV): sequencing the most valuable type-strain genomes for metagenomic binning, comparative biology and taxonomic classification.</title>
        <authorList>
            <person name="Goeker M."/>
        </authorList>
    </citation>
    <scope>NUCLEOTIDE SEQUENCE [LARGE SCALE GENOMIC DNA]</scope>
    <source>
        <strain evidence="3 5">DSM 338</strain>
    </source>
</reference>
<dbReference type="PANTHER" id="PTHR48228">
    <property type="entry name" value="SUCCINYL-COA--D-CITRAMALATE COA-TRANSFERASE"/>
    <property type="match status" value="1"/>
</dbReference>
<dbReference type="RefSeq" id="WP_281808478.1">
    <property type="nucleotide sequence ID" value="NZ_BSDO01000005.1"/>
</dbReference>
<dbReference type="Gene3D" id="3.30.1540.10">
    <property type="entry name" value="formyl-coa transferase, domain 3"/>
    <property type="match status" value="1"/>
</dbReference>
<dbReference type="Pfam" id="PF02515">
    <property type="entry name" value="CoA_transf_3"/>
    <property type="match status" value="1"/>
</dbReference>
<keyword evidence="2" id="KW-0808">Transferase</keyword>
<organism evidence="2 4">
    <name type="scientific">Xanthobacter flavus</name>
    <dbReference type="NCBI Taxonomy" id="281"/>
    <lineage>
        <taxon>Bacteria</taxon>
        <taxon>Pseudomonadati</taxon>
        <taxon>Pseudomonadota</taxon>
        <taxon>Alphaproteobacteria</taxon>
        <taxon>Hyphomicrobiales</taxon>
        <taxon>Xanthobacteraceae</taxon>
        <taxon>Xanthobacter</taxon>
    </lineage>
</organism>
<dbReference type="AlphaFoldDB" id="A0A9W6CQ08"/>